<evidence type="ECO:0000313" key="1">
    <source>
        <dbReference type="EMBL" id="PIZ44460.1"/>
    </source>
</evidence>
<evidence type="ECO:0000313" key="2">
    <source>
        <dbReference type="Proteomes" id="UP000228920"/>
    </source>
</evidence>
<sequence>MVSLIPENNIDDMLVINLVGLSEEDLDVDYGGVVPALDSIRNFIEGLFAGVPSLSLEILESYKNNPVVYSSCKYTGTKSNYLGDENMLIDQSLIGGTEITIGFKTDGGDTYIPVLVGASSIVVNKKERTFTVTTGLESLGEKLTTAVVHY</sequence>
<proteinExistence type="predicted"/>
<dbReference type="AlphaFoldDB" id="A0A2M7TF85"/>
<reference evidence="2" key="1">
    <citation type="submission" date="2017-09" db="EMBL/GenBank/DDBJ databases">
        <title>Depth-based differentiation of microbial function through sediment-hosted aquifers and enrichment of novel symbionts in the deep terrestrial subsurface.</title>
        <authorList>
            <person name="Probst A.J."/>
            <person name="Ladd B."/>
            <person name="Jarett J.K."/>
            <person name="Geller-Mcgrath D.E."/>
            <person name="Sieber C.M.K."/>
            <person name="Emerson J.B."/>
            <person name="Anantharaman K."/>
            <person name="Thomas B.C."/>
            <person name="Malmstrom R."/>
            <person name="Stieglmeier M."/>
            <person name="Klingl A."/>
            <person name="Woyke T."/>
            <person name="Ryan C.M."/>
            <person name="Banfield J.F."/>
        </authorList>
    </citation>
    <scope>NUCLEOTIDE SEQUENCE [LARGE SCALE GENOMIC DNA]</scope>
</reference>
<protein>
    <submittedName>
        <fullName evidence="1">Uncharacterized protein</fullName>
    </submittedName>
</protein>
<comment type="caution">
    <text evidence="1">The sequence shown here is derived from an EMBL/GenBank/DDBJ whole genome shotgun (WGS) entry which is preliminary data.</text>
</comment>
<gene>
    <name evidence="1" type="ORF">COY32_06355</name>
</gene>
<accession>A0A2M7TF85</accession>
<dbReference type="Proteomes" id="UP000228920">
    <property type="component" value="Unassembled WGS sequence"/>
</dbReference>
<name>A0A2M7TF85_UNCKA</name>
<dbReference type="EMBL" id="PFNL01000178">
    <property type="protein sequence ID" value="PIZ44460.1"/>
    <property type="molecule type" value="Genomic_DNA"/>
</dbReference>
<organism evidence="1 2">
    <name type="scientific">candidate division WWE3 bacterium CG_4_10_14_0_2_um_filter_41_14</name>
    <dbReference type="NCBI Taxonomy" id="1975072"/>
    <lineage>
        <taxon>Bacteria</taxon>
        <taxon>Katanobacteria</taxon>
    </lineage>
</organism>